<comment type="caution">
    <text evidence="1">The sequence shown here is derived from an EMBL/GenBank/DDBJ whole genome shotgun (WGS) entry which is preliminary data.</text>
</comment>
<dbReference type="Proteomes" id="UP000499080">
    <property type="component" value="Unassembled WGS sequence"/>
</dbReference>
<evidence type="ECO:0000313" key="2">
    <source>
        <dbReference type="Proteomes" id="UP000499080"/>
    </source>
</evidence>
<dbReference type="AlphaFoldDB" id="A0A4Y2QVK0"/>
<reference evidence="1 2" key="1">
    <citation type="journal article" date="2019" name="Sci. Rep.">
        <title>Orb-weaving spider Araneus ventricosus genome elucidates the spidroin gene catalogue.</title>
        <authorList>
            <person name="Kono N."/>
            <person name="Nakamura H."/>
            <person name="Ohtoshi R."/>
            <person name="Moran D.A.P."/>
            <person name="Shinohara A."/>
            <person name="Yoshida Y."/>
            <person name="Fujiwara M."/>
            <person name="Mori M."/>
            <person name="Tomita M."/>
            <person name="Arakawa K."/>
        </authorList>
    </citation>
    <scope>NUCLEOTIDE SEQUENCE [LARGE SCALE GENOMIC DNA]</scope>
</reference>
<name>A0A4Y2QVK0_ARAVE</name>
<keyword evidence="2" id="KW-1185">Reference proteome</keyword>
<organism evidence="1 2">
    <name type="scientific">Araneus ventricosus</name>
    <name type="common">Orbweaver spider</name>
    <name type="synonym">Epeira ventricosa</name>
    <dbReference type="NCBI Taxonomy" id="182803"/>
    <lineage>
        <taxon>Eukaryota</taxon>
        <taxon>Metazoa</taxon>
        <taxon>Ecdysozoa</taxon>
        <taxon>Arthropoda</taxon>
        <taxon>Chelicerata</taxon>
        <taxon>Arachnida</taxon>
        <taxon>Araneae</taxon>
        <taxon>Araneomorphae</taxon>
        <taxon>Entelegynae</taxon>
        <taxon>Araneoidea</taxon>
        <taxon>Araneidae</taxon>
        <taxon>Araneus</taxon>
    </lineage>
</organism>
<protein>
    <submittedName>
        <fullName evidence="1">Uncharacterized protein</fullName>
    </submittedName>
</protein>
<accession>A0A4Y2QVK0</accession>
<sequence length="193" mass="21039">MGAPAGRSKCSVSQLLFRTGFKVNIRHQLLERGSRTVGVELTCKPAARQPFTNHPGQKRARSLTVGSNRARIETFCAQTRILDSGFAALETDEQPTHLSSLGNPRAADLASLRRARPWPALISESGHSSKASLLDVPTTPLGKKLKVVKISLALGLDCQKKELSQWIMNVTIKNNKGQDAFSDQLLARNINSV</sequence>
<proteinExistence type="predicted"/>
<evidence type="ECO:0000313" key="1">
    <source>
        <dbReference type="EMBL" id="GBN67250.1"/>
    </source>
</evidence>
<dbReference type="EMBL" id="BGPR01014915">
    <property type="protein sequence ID" value="GBN67250.1"/>
    <property type="molecule type" value="Genomic_DNA"/>
</dbReference>
<gene>
    <name evidence="1" type="ORF">AVEN_187324_1</name>
</gene>